<dbReference type="Proteomes" id="UP000008037">
    <property type="component" value="Chromosome"/>
</dbReference>
<protein>
    <submittedName>
        <fullName evidence="1">Uncharacterized protein</fullName>
    </submittedName>
</protein>
<dbReference type="HOGENOM" id="CLU_2875199_0_0_2"/>
<dbReference type="BioCyc" id="CNIT1237085:G1324-443-MONOMER"/>
<dbReference type="EMBL" id="CP002408">
    <property type="protein sequence ID" value="AFU57391.1"/>
    <property type="molecule type" value="Genomic_DNA"/>
</dbReference>
<dbReference type="KEGG" id="nga:Ngar_c04440"/>
<keyword evidence="2" id="KW-1185">Reference proteome</keyword>
<evidence type="ECO:0000313" key="1">
    <source>
        <dbReference type="EMBL" id="AFU57391.1"/>
    </source>
</evidence>
<sequence>MLDHVFSEDKSGPAIFAHVKGVQSFYRHGANMIPLPITAAFGFKNYGVLLLSRITSFLCAASS</sequence>
<reference evidence="1 2" key="1">
    <citation type="journal article" date="2012" name="Environ. Microbiol.">
        <title>The genome of the ammonia-oxidizing Candidatus Nitrososphaera gargensis: insights into metabolic versatility and environmental adaptations.</title>
        <authorList>
            <person name="Spang A."/>
            <person name="Poehlein A."/>
            <person name="Offre P."/>
            <person name="Zumbragel S."/>
            <person name="Haider S."/>
            <person name="Rychlik N."/>
            <person name="Nowka B."/>
            <person name="Schmeisser C."/>
            <person name="Lebedeva E.V."/>
            <person name="Rattei T."/>
            <person name="Bohm C."/>
            <person name="Schmid M."/>
            <person name="Galushko A."/>
            <person name="Hatzenpichler R."/>
            <person name="Weinmaier T."/>
            <person name="Daniel R."/>
            <person name="Schleper C."/>
            <person name="Spieck E."/>
            <person name="Streit W."/>
            <person name="Wagner M."/>
        </authorList>
    </citation>
    <scope>NUCLEOTIDE SEQUENCE [LARGE SCALE GENOMIC DNA]</scope>
    <source>
        <strain evidence="2">Ga9.2</strain>
    </source>
</reference>
<name>K0I7Z1_NITGG</name>
<proteinExistence type="predicted"/>
<gene>
    <name evidence="1" type="ordered locus">Ngar_c04440</name>
</gene>
<dbReference type="InParanoid" id="K0I7Z1"/>
<dbReference type="AlphaFoldDB" id="K0I7Z1"/>
<accession>K0I7Z1</accession>
<evidence type="ECO:0000313" key="2">
    <source>
        <dbReference type="Proteomes" id="UP000008037"/>
    </source>
</evidence>
<organism evidence="1 2">
    <name type="scientific">Nitrososphaera gargensis (strain Ga9.2)</name>
    <dbReference type="NCBI Taxonomy" id="1237085"/>
    <lineage>
        <taxon>Archaea</taxon>
        <taxon>Nitrososphaerota</taxon>
        <taxon>Nitrososphaeria</taxon>
        <taxon>Nitrososphaerales</taxon>
        <taxon>Nitrososphaeraceae</taxon>
        <taxon>Nitrososphaera</taxon>
    </lineage>
</organism>